<gene>
    <name evidence="1" type="ORF">CQR80_10780</name>
</gene>
<name>A0A2G1DMI7_AGGAC</name>
<comment type="caution">
    <text evidence="1">The sequence shown here is derived from an EMBL/GenBank/DDBJ whole genome shotgun (WGS) entry which is preliminary data.</text>
</comment>
<dbReference type="EMBL" id="PCGW01000028">
    <property type="protein sequence ID" value="PHO19732.1"/>
    <property type="molecule type" value="Genomic_DNA"/>
</dbReference>
<evidence type="ECO:0000313" key="2">
    <source>
        <dbReference type="Proteomes" id="UP000226080"/>
    </source>
</evidence>
<proteinExistence type="predicted"/>
<dbReference type="Proteomes" id="UP000226080">
    <property type="component" value="Unassembled WGS sequence"/>
</dbReference>
<evidence type="ECO:0000313" key="1">
    <source>
        <dbReference type="EMBL" id="PHO19732.1"/>
    </source>
</evidence>
<keyword evidence="2" id="KW-1185">Reference proteome</keyword>
<reference evidence="1 2" key="1">
    <citation type="submission" date="2017-10" db="EMBL/GenBank/DDBJ databases">
        <title>Draft genome sequences of Aggregatibacter actinomycetemcomitans strains 310a and 310b.</title>
        <authorList>
            <person name="May A.C."/>
            <person name="Ohta H."/>
            <person name="Maeda H."/>
            <person name="Kokeguchi S."/>
            <person name="Cugini C."/>
        </authorList>
    </citation>
    <scope>NUCLEOTIDE SEQUENCE [LARGE SCALE GENOMIC DNA]</scope>
    <source>
        <strain evidence="1 2">310b</strain>
    </source>
</reference>
<organism evidence="1 2">
    <name type="scientific">Aggregatibacter actinomycetemcomitans</name>
    <name type="common">Actinobacillus actinomycetemcomitans</name>
    <name type="synonym">Haemophilus actinomycetemcomitans</name>
    <dbReference type="NCBI Taxonomy" id="714"/>
    <lineage>
        <taxon>Bacteria</taxon>
        <taxon>Pseudomonadati</taxon>
        <taxon>Pseudomonadota</taxon>
        <taxon>Gammaproteobacteria</taxon>
        <taxon>Pasteurellales</taxon>
        <taxon>Pasteurellaceae</taxon>
        <taxon>Aggregatibacter</taxon>
    </lineage>
</organism>
<protein>
    <submittedName>
        <fullName evidence="1">Uncharacterized protein</fullName>
    </submittedName>
</protein>
<sequence>MVSVLSNTNGRVDIMMPRMYTEIRPQSFLTTFFTYKSTDSFRYKCFSLDLGGLFQADNFSVVVGRFFNFTFITFCV</sequence>
<accession>A0A2G1DMI7</accession>